<dbReference type="PANTHER" id="PTHR10500">
    <property type="entry name" value="BETA-MICROSEMINOPROTEIN"/>
    <property type="match status" value="1"/>
</dbReference>
<dbReference type="OrthoDB" id="6076852at2759"/>
<dbReference type="KEGG" id="xla:108696223"/>
<dbReference type="GO" id="GO:0005576">
    <property type="term" value="C:extracellular region"/>
    <property type="evidence" value="ECO:0007669"/>
    <property type="project" value="UniProtKB-SubCell"/>
</dbReference>
<reference evidence="7" key="1">
    <citation type="submission" date="2025-08" db="UniProtKB">
        <authorList>
            <consortium name="RefSeq"/>
        </authorList>
    </citation>
    <scope>IDENTIFICATION</scope>
    <source>
        <strain evidence="7">J_2021</strain>
        <tissue evidence="7">Erythrocytes</tissue>
    </source>
</reference>
<dbReference type="RefSeq" id="XP_041424743.1">
    <property type="nucleotide sequence ID" value="XM_041568809.1"/>
</dbReference>
<dbReference type="InterPro" id="IPR008735">
    <property type="entry name" value="PSP94"/>
</dbReference>
<evidence type="ECO:0000313" key="7">
    <source>
        <dbReference type="RefSeq" id="XP_041424743.1"/>
    </source>
</evidence>
<accession>A0A8J1L5D8</accession>
<dbReference type="CTD" id="108696223"/>
<dbReference type="Pfam" id="PF05825">
    <property type="entry name" value="PSP94"/>
    <property type="match status" value="1"/>
</dbReference>
<evidence type="ECO:0000256" key="2">
    <source>
        <dbReference type="ARBA" id="ARBA00010352"/>
    </source>
</evidence>
<sequence>MYEAVFNKKTCSYYFVEKNLLFVPILASSFVVFLCNATCLDRDPSRGQPGARLDGCLDGNVMRPFNSTWNIENCTECNCTQSGITCCSTLQVPVVLSGNCEVVVNRSACTYYIQKTSDKPELCNMYVLL</sequence>
<keyword evidence="6" id="KW-1185">Reference proteome</keyword>
<feature type="transmembrane region" description="Helical" evidence="5">
    <location>
        <begin position="20"/>
        <end position="40"/>
    </location>
</feature>
<dbReference type="PANTHER" id="PTHR10500:SF7">
    <property type="entry name" value="BETA-MICROSEMINOPROTEIN"/>
    <property type="match status" value="1"/>
</dbReference>
<evidence type="ECO:0000256" key="3">
    <source>
        <dbReference type="ARBA" id="ARBA00022525"/>
    </source>
</evidence>
<comment type="similarity">
    <text evidence="2">Belongs to the beta-microseminoprotein family.</text>
</comment>
<evidence type="ECO:0000313" key="6">
    <source>
        <dbReference type="Proteomes" id="UP000186698"/>
    </source>
</evidence>
<evidence type="ECO:0000256" key="5">
    <source>
        <dbReference type="SAM" id="Phobius"/>
    </source>
</evidence>
<gene>
    <name evidence="7" type="primary">LOC108696223</name>
</gene>
<dbReference type="GeneID" id="108696223"/>
<evidence type="ECO:0000256" key="1">
    <source>
        <dbReference type="ARBA" id="ARBA00004613"/>
    </source>
</evidence>
<dbReference type="Gene3D" id="2.60.40.1900">
    <property type="entry name" value="Beta-microseminoprotein (PSP94) domain"/>
    <property type="match status" value="1"/>
</dbReference>
<name>A0A8J1L5D8_XENLA</name>
<dbReference type="AlphaFoldDB" id="A0A8J1L5D8"/>
<comment type="subcellular location">
    <subcellularLocation>
        <location evidence="1">Secreted</location>
    </subcellularLocation>
</comment>
<dbReference type="Proteomes" id="UP000186698">
    <property type="component" value="Chromosome 7L"/>
</dbReference>
<proteinExistence type="inferred from homology"/>
<organism evidence="6 7">
    <name type="scientific">Xenopus laevis</name>
    <name type="common">African clawed frog</name>
    <dbReference type="NCBI Taxonomy" id="8355"/>
    <lineage>
        <taxon>Eukaryota</taxon>
        <taxon>Metazoa</taxon>
        <taxon>Chordata</taxon>
        <taxon>Craniata</taxon>
        <taxon>Vertebrata</taxon>
        <taxon>Euteleostomi</taxon>
        <taxon>Amphibia</taxon>
        <taxon>Batrachia</taxon>
        <taxon>Anura</taxon>
        <taxon>Pipoidea</taxon>
        <taxon>Pipidae</taxon>
        <taxon>Xenopodinae</taxon>
        <taxon>Xenopus</taxon>
        <taxon>Xenopus</taxon>
    </lineage>
</organism>
<protein>
    <submittedName>
        <fullName evidence="7">Beta-microseminoprotein isoform X1</fullName>
    </submittedName>
</protein>
<keyword evidence="4" id="KW-1015">Disulfide bond</keyword>
<evidence type="ECO:0000256" key="4">
    <source>
        <dbReference type="ARBA" id="ARBA00023157"/>
    </source>
</evidence>
<keyword evidence="5" id="KW-1133">Transmembrane helix</keyword>
<keyword evidence="3" id="KW-0964">Secreted</keyword>
<keyword evidence="5" id="KW-0472">Membrane</keyword>
<keyword evidence="5" id="KW-0812">Transmembrane</keyword>